<feature type="transmembrane region" description="Helical" evidence="2">
    <location>
        <begin position="502"/>
        <end position="519"/>
    </location>
</feature>
<dbReference type="PANTHER" id="PTHR41259">
    <property type="entry name" value="DOUBLE-STRAND BREAK REPAIR RAD50 ATPASE, PUTATIVE-RELATED"/>
    <property type="match status" value="1"/>
</dbReference>
<sequence>MIDLKIQEIHIYGFGQLSNVVINDLSDFQVFYGENEAGKSTIMAFIHGILFGFPTKQSSELRYVPKNGSSYGGKLIIYFEEFGIATIERIRGKAAGDVTVTLEDGTTGDEELLKQLLGNMDKGLFQAIFSFNLHGLQNIHQMKGDELGKFLFSTGTLGTERLAKTEAELQKELEARFKPSGKKPLVNEKLKALHELSGDLKKAAAKNQGYEALVSDKEKIHKEIEDISHKLQVVKSEVEKLNEWQKIHSLVKEEKWIQAEIKSLGEYPFPARGIERIEKLNQLIYPYNAQISSLLERIDQLKKEMASIQPENQLLADESKILAALDQIPIYEQLTLEKQQCKVKLADLQEKMSIINEKLHLPLREEEVLTINTNIYMKNQVEQAARKQQKLLEVKQDLEEKFLEEKNALEDLERKVNFAETHMIPAHERERIEKLVSDDSEKRKVEYELKAVQDKIEYFKHSSEQDKKTFAAIKKQKQNQSLAIGALLLVLSLYGFYSKQWILLVIGVLGTLLIVFFLSNNNNNRKNDAKINQALSQLLEDEKRFIQQLERYKNSNIPALQEKLKKDNYWKEQQQLLKIKLEQQQTQYEKVIRKFEELEIDAAENQDMLVKLSNELHIPEYIAQSFFLEAFQLIEQYKLICREKRNLLARVEFINHEKAAITERLTSYAKLYLADVGNDFSKIGYLLRNKIREEHGKVIKIQEKQGKLDDFNADLNQMKLEQAHLISEKKKLLEEANVEEEAAFYELGKEAESKLKFIERLEDIRKHVQYSFLKNDEMERLLQIHNIEERLNQFHNQIEPLSSRLIELQEKLAAANYQIQILEEGGSYSELLHHYKQQKFELEEAAKEWTVFCLAQNILSKTVEKYKNVHLPRMLAKAEEYLSFLTEEQYQRIHLQQSGTGFLIERRDHTLFEANELSQATTEQVYVSIRLALAATLYEKYRFPIIIDDSFVNFDGNRTKKVLELLTTLQNNQILFFTCHTHLLPYFHPENVMYLHKDNVEVIS</sequence>
<protein>
    <submittedName>
        <fullName evidence="4">Uncharacterized protein YhaN</fullName>
    </submittedName>
</protein>
<comment type="caution">
    <text evidence="4">The sequence shown here is derived from an EMBL/GenBank/DDBJ whole genome shotgun (WGS) entry which is preliminary data.</text>
</comment>
<organism evidence="4 5">
    <name type="scientific">Neobacillus niacini</name>
    <dbReference type="NCBI Taxonomy" id="86668"/>
    <lineage>
        <taxon>Bacteria</taxon>
        <taxon>Bacillati</taxon>
        <taxon>Bacillota</taxon>
        <taxon>Bacilli</taxon>
        <taxon>Bacillales</taxon>
        <taxon>Bacillaceae</taxon>
        <taxon>Neobacillus</taxon>
    </lineage>
</organism>
<dbReference type="AlphaFoldDB" id="A0A852TDX6"/>
<feature type="transmembrane region" description="Helical" evidence="2">
    <location>
        <begin position="480"/>
        <end position="497"/>
    </location>
</feature>
<accession>A0A852TDX6</accession>
<dbReference type="Proteomes" id="UP000548423">
    <property type="component" value="Unassembled WGS sequence"/>
</dbReference>
<dbReference type="InterPro" id="IPR038734">
    <property type="entry name" value="YhaN_AAA"/>
</dbReference>
<gene>
    <name evidence="4" type="ORF">F4694_002341</name>
</gene>
<dbReference type="PANTHER" id="PTHR41259:SF1">
    <property type="entry name" value="DOUBLE-STRAND BREAK REPAIR RAD50 ATPASE, PUTATIVE-RELATED"/>
    <property type="match status" value="1"/>
</dbReference>
<feature type="coiled-coil region" evidence="1">
    <location>
        <begin position="701"/>
        <end position="735"/>
    </location>
</feature>
<dbReference type="SUPFAM" id="SSF52540">
    <property type="entry name" value="P-loop containing nucleoside triphosphate hydrolases"/>
    <property type="match status" value="1"/>
</dbReference>
<dbReference type="InterPro" id="IPR027417">
    <property type="entry name" value="P-loop_NTPase"/>
</dbReference>
<proteinExistence type="predicted"/>
<feature type="domain" description="YhaN AAA" evidence="3">
    <location>
        <begin position="5"/>
        <end position="208"/>
    </location>
</feature>
<keyword evidence="2" id="KW-1133">Transmembrane helix</keyword>
<reference evidence="5" key="1">
    <citation type="submission" date="2020-07" db="EMBL/GenBank/DDBJ databases">
        <authorList>
            <person name="Partida-Martinez L."/>
            <person name="Huntemann M."/>
            <person name="Clum A."/>
            <person name="Wang J."/>
            <person name="Palaniappan K."/>
            <person name="Ritter S."/>
            <person name="Chen I.-M."/>
            <person name="Stamatis D."/>
            <person name="Reddy T."/>
            <person name="O'Malley R."/>
            <person name="Daum C."/>
            <person name="Shapiro N."/>
            <person name="Ivanova N."/>
            <person name="Kyrpides N."/>
            <person name="Woyke T."/>
        </authorList>
    </citation>
    <scope>NUCLEOTIDE SEQUENCE [LARGE SCALE GENOMIC DNA]</scope>
    <source>
        <strain evidence="5">AT2.8</strain>
    </source>
</reference>
<dbReference type="Gene3D" id="3.40.50.300">
    <property type="entry name" value="P-loop containing nucleotide triphosphate hydrolases"/>
    <property type="match status" value="2"/>
</dbReference>
<feature type="coiled-coil region" evidence="1">
    <location>
        <begin position="535"/>
        <end position="615"/>
    </location>
</feature>
<evidence type="ECO:0000256" key="1">
    <source>
        <dbReference type="SAM" id="Coils"/>
    </source>
</evidence>
<evidence type="ECO:0000313" key="5">
    <source>
        <dbReference type="Proteomes" id="UP000548423"/>
    </source>
</evidence>
<evidence type="ECO:0000259" key="3">
    <source>
        <dbReference type="Pfam" id="PF13514"/>
    </source>
</evidence>
<dbReference type="EMBL" id="JACCBX010000004">
    <property type="protein sequence ID" value="NYE05588.1"/>
    <property type="molecule type" value="Genomic_DNA"/>
</dbReference>
<evidence type="ECO:0000313" key="4">
    <source>
        <dbReference type="EMBL" id="NYE05588.1"/>
    </source>
</evidence>
<keyword evidence="1" id="KW-0175">Coiled coil</keyword>
<reference evidence="5" key="2">
    <citation type="submission" date="2020-08" db="EMBL/GenBank/DDBJ databases">
        <title>The Agave Microbiome: Exploring the role of microbial communities in plant adaptations to desert environments.</title>
        <authorList>
            <person name="Partida-Martinez L.P."/>
        </authorList>
    </citation>
    <scope>NUCLEOTIDE SEQUENCE [LARGE SCALE GENOMIC DNA]</scope>
    <source>
        <strain evidence="5">AT2.8</strain>
    </source>
</reference>
<feature type="coiled-coil region" evidence="1">
    <location>
        <begin position="331"/>
        <end position="422"/>
    </location>
</feature>
<keyword evidence="2" id="KW-0472">Membrane</keyword>
<keyword evidence="2" id="KW-0812">Transmembrane</keyword>
<dbReference type="Pfam" id="PF13514">
    <property type="entry name" value="AAA_27"/>
    <property type="match status" value="1"/>
</dbReference>
<name>A0A852TDX6_9BACI</name>
<evidence type="ECO:0000256" key="2">
    <source>
        <dbReference type="SAM" id="Phobius"/>
    </source>
</evidence>